<dbReference type="Proteomes" id="UP000789920">
    <property type="component" value="Unassembled WGS sequence"/>
</dbReference>
<evidence type="ECO:0000313" key="2">
    <source>
        <dbReference type="Proteomes" id="UP000789920"/>
    </source>
</evidence>
<dbReference type="EMBL" id="CAJVQC010157062">
    <property type="protein sequence ID" value="CAG8847666.1"/>
    <property type="molecule type" value="Genomic_DNA"/>
</dbReference>
<protein>
    <submittedName>
        <fullName evidence="1">35897_t:CDS:1</fullName>
    </submittedName>
</protein>
<accession>A0ACA9SSC4</accession>
<reference evidence="1" key="1">
    <citation type="submission" date="2021-06" db="EMBL/GenBank/DDBJ databases">
        <authorList>
            <person name="Kallberg Y."/>
            <person name="Tangrot J."/>
            <person name="Rosling A."/>
        </authorList>
    </citation>
    <scope>NUCLEOTIDE SEQUENCE</scope>
    <source>
        <strain evidence="1">MA461A</strain>
    </source>
</reference>
<evidence type="ECO:0000313" key="1">
    <source>
        <dbReference type="EMBL" id="CAG8847666.1"/>
    </source>
</evidence>
<feature type="non-terminal residue" evidence="1">
    <location>
        <position position="1"/>
    </location>
</feature>
<organism evidence="1 2">
    <name type="scientific">Racocetra persica</name>
    <dbReference type="NCBI Taxonomy" id="160502"/>
    <lineage>
        <taxon>Eukaryota</taxon>
        <taxon>Fungi</taxon>
        <taxon>Fungi incertae sedis</taxon>
        <taxon>Mucoromycota</taxon>
        <taxon>Glomeromycotina</taxon>
        <taxon>Glomeromycetes</taxon>
        <taxon>Diversisporales</taxon>
        <taxon>Gigasporaceae</taxon>
        <taxon>Racocetra</taxon>
    </lineage>
</organism>
<proteinExistence type="predicted"/>
<name>A0ACA9SSC4_9GLOM</name>
<comment type="caution">
    <text evidence="1">The sequence shown here is derived from an EMBL/GenBank/DDBJ whole genome shotgun (WGS) entry which is preliminary data.</text>
</comment>
<sequence>EDARNAMLKYLKRIEKVDAFDTFDKGIKAAKKYKELNNQCAYDIVFIRLYENNEEEVMNAISDLRGLEMNNNDLVIIFIVFPNNEESELAEKLIRKVGGIITILYTPITWKKLINLILKRNYENINFVY</sequence>
<gene>
    <name evidence="1" type="ORF">RPERSI_LOCUS34740</name>
</gene>
<keyword evidence="2" id="KW-1185">Reference proteome</keyword>